<dbReference type="RefSeq" id="WP_215217529.1">
    <property type="nucleotide sequence ID" value="NZ_CP075587.1"/>
</dbReference>
<dbReference type="Proteomes" id="UP000826014">
    <property type="component" value="Chromosome"/>
</dbReference>
<evidence type="ECO:0000256" key="2">
    <source>
        <dbReference type="SAM" id="Phobius"/>
    </source>
</evidence>
<keyword evidence="2" id="KW-0472">Membrane</keyword>
<protein>
    <submittedName>
        <fullName evidence="3">Uncharacterized protein</fullName>
    </submittedName>
</protein>
<keyword evidence="4" id="KW-1185">Reference proteome</keyword>
<gene>
    <name evidence="3" type="ORF">RHABOEDO_000827</name>
</gene>
<evidence type="ECO:0000313" key="3">
    <source>
        <dbReference type="EMBL" id="QYF48635.1"/>
    </source>
</evidence>
<name>A0ABX8V5B3_9BACT</name>
<keyword evidence="2" id="KW-0812">Transmembrane</keyword>
<proteinExistence type="predicted"/>
<keyword evidence="2" id="KW-1133">Transmembrane helix</keyword>
<sequence length="959" mass="109357">MIQSIKSFLKPTYYISEEDKQLKASVQMISDHKQKGGLNDHARAVAQAVHSIALATLVNTPYYLALGSKNLCLNCIHLNLEHMVLGHYKSAMQNLIYSVIATIYAAMGIFIPSVLDGFKMGESQPDDLNPSPDSGMPSVTNQEESERSETRSFFNTSLGFRDQNGIDNEHESRNSMPSQLNSIQTLSIEPKLDSLSVSGGWTVIPNIESFVIKSTNIRLRDMIGAYGVNLERQAYRTALNEYIRILWDDFNINVNERLGVIENWLKGPAHQNNPMISALYRTLLCLIKPIAYYNDKSLIYTHAKEQYEKYVTSLREIIATEQYQSIRQDPNLNGDLKECLTLTRALCEARFRSENHGLLRSLLQLHEDEYDRLHPKRKEIPAITRENFARVIIAKNEKVNEAPASMKVSLTQRSCRMAYGAVGFEDFLMTDIPFLRGKQVFVNDQGVERSFYYMRHPTPHVEGSPAWITLGAMSRMLGSAYIESGEAIAPEFEGMLGAIAERKESYLIQSHQRLNDLGKVENEDSRSQTLYRLQESHKNFHVVFQAVEGDLFDRIGSYAKITTFADLKEEIKASFEYEKRDTSPNRLPACLEKDEEYRGVIDQLLNQVHQTLFEGRPDISFDGQDPTQPGIDYPNREWQAFILAFYILQGDDLKFRLPNVKYFCTNCKNFFDRGGNRAMAEDRLHQEMSEKEVTNEDLEATITNLIPVPLQSKGKAVIEKRLKPGLALAEILAALPVADRQRLQEIRFKEGYKPERFEVSKKEQRAVPLIEDVCTLQEMQEVLRALQGRSYLIVDNDIVQKNWETYQGKDQSYLFDQIDSDLKRSTVYVDGTCYNGQVWYPGTTKYNAEGIFEYLISRGISEKVTLQAMAQMQQGIFVEPFNGLQETFKHDHLDLSILQGREKHTILAQVETDSIIIEAKKSFRFLSAEHLAAVFDVTICAKIPKDGSAPNGRWTWAVA</sequence>
<dbReference type="EMBL" id="CP075587">
    <property type="protein sequence ID" value="QYF48635.1"/>
    <property type="molecule type" value="Genomic_DNA"/>
</dbReference>
<evidence type="ECO:0000256" key="1">
    <source>
        <dbReference type="SAM" id="MobiDB-lite"/>
    </source>
</evidence>
<accession>A0ABX8V5B3</accession>
<feature type="region of interest" description="Disordered" evidence="1">
    <location>
        <begin position="122"/>
        <end position="178"/>
    </location>
</feature>
<feature type="transmembrane region" description="Helical" evidence="2">
    <location>
        <begin position="95"/>
        <end position="115"/>
    </location>
</feature>
<reference evidence="3 4" key="1">
    <citation type="journal article" date="2022" name="bioRxiv">
        <title>Ecology and evolution of chlamydial symbionts of arthropods.</title>
        <authorList>
            <person name="Halter T."/>
            <person name="Koestlbacher S."/>
            <person name="Collingro A."/>
            <person name="Sixt B.S."/>
            <person name="Toenshoff E.R."/>
            <person name="Hendrickx F."/>
            <person name="Kostanjsek R."/>
            <person name="Horn M."/>
        </authorList>
    </citation>
    <scope>NUCLEOTIDE SEQUENCE [LARGE SCALE GENOMIC DNA]</scope>
    <source>
        <strain evidence="3">W744xW776</strain>
    </source>
</reference>
<evidence type="ECO:0000313" key="4">
    <source>
        <dbReference type="Proteomes" id="UP000826014"/>
    </source>
</evidence>
<organism evidence="3 4">
    <name type="scientific">Candidatus Rhabdochlamydia oedothoracis</name>
    <dbReference type="NCBI Taxonomy" id="2720720"/>
    <lineage>
        <taxon>Bacteria</taxon>
        <taxon>Pseudomonadati</taxon>
        <taxon>Chlamydiota</taxon>
        <taxon>Chlamydiia</taxon>
        <taxon>Parachlamydiales</taxon>
        <taxon>Candidatus Rhabdochlamydiaceae</taxon>
        <taxon>Candidatus Rhabdochlamydia</taxon>
    </lineage>
</organism>